<evidence type="ECO:0000313" key="1">
    <source>
        <dbReference type="EMBL" id="ACN28393.1"/>
    </source>
</evidence>
<reference evidence="1" key="1">
    <citation type="journal article" date="2009" name="PLoS Genet.">
        <title>Sequencing, mapping, and analysis of 27,455 maize full-length cDNAs.</title>
        <authorList>
            <person name="Soderlund C."/>
            <person name="Descour A."/>
            <person name="Kudrna D."/>
            <person name="Bomhoff M."/>
            <person name="Boyd L."/>
            <person name="Currie J."/>
            <person name="Angelova A."/>
            <person name="Collura K."/>
            <person name="Wissotski M."/>
            <person name="Ashley E."/>
            <person name="Morrow D."/>
            <person name="Fernandes J."/>
            <person name="Walbot V."/>
            <person name="Yu Y."/>
        </authorList>
    </citation>
    <scope>NUCLEOTIDE SEQUENCE</scope>
    <source>
        <strain evidence="1">B73</strain>
    </source>
</reference>
<dbReference type="AlphaFoldDB" id="C0P5X7"/>
<sequence length="69" mass="7690">MDAGIRRDPRPVPRRDPRAIVVRSPPRPCRWSPVESLCFTTVAWCEGYPFAAAAFLKSPCPFVISTCSP</sequence>
<organism evidence="1">
    <name type="scientific">Zea mays</name>
    <name type="common">Maize</name>
    <dbReference type="NCBI Taxonomy" id="4577"/>
    <lineage>
        <taxon>Eukaryota</taxon>
        <taxon>Viridiplantae</taxon>
        <taxon>Streptophyta</taxon>
        <taxon>Embryophyta</taxon>
        <taxon>Tracheophyta</taxon>
        <taxon>Spermatophyta</taxon>
        <taxon>Magnoliopsida</taxon>
        <taxon>Liliopsida</taxon>
        <taxon>Poales</taxon>
        <taxon>Poaceae</taxon>
        <taxon>PACMAD clade</taxon>
        <taxon>Panicoideae</taxon>
        <taxon>Andropogonodae</taxon>
        <taxon>Andropogoneae</taxon>
        <taxon>Tripsacinae</taxon>
        <taxon>Zea</taxon>
    </lineage>
</organism>
<dbReference type="EMBL" id="BT063696">
    <property type="protein sequence ID" value="ACN28393.1"/>
    <property type="molecule type" value="mRNA"/>
</dbReference>
<name>C0P5X7_MAIZE</name>
<accession>C0P5X7</accession>
<proteinExistence type="evidence at transcript level"/>
<protein>
    <submittedName>
        <fullName evidence="1">Uncharacterized protein</fullName>
    </submittedName>
</protein>